<dbReference type="InterPro" id="IPR004805">
    <property type="entry name" value="DnaE2/DnaE/PolC"/>
</dbReference>
<dbReference type="InterPro" id="IPR041931">
    <property type="entry name" value="DNA_pol3_alpha_thumb_dom"/>
</dbReference>
<evidence type="ECO:0000256" key="4">
    <source>
        <dbReference type="ARBA" id="ARBA00022695"/>
    </source>
</evidence>
<proteinExistence type="predicted"/>
<name>A0ABY6J5S0_9BACT</name>
<dbReference type="PANTHER" id="PTHR32294:SF0">
    <property type="entry name" value="DNA POLYMERASE III SUBUNIT ALPHA"/>
    <property type="match status" value="1"/>
</dbReference>
<evidence type="ECO:0000256" key="7">
    <source>
        <dbReference type="ARBA" id="ARBA00049244"/>
    </source>
</evidence>
<dbReference type="CDD" id="cd12113">
    <property type="entry name" value="PHP_PolIIIA_DnaE3"/>
    <property type="match status" value="1"/>
</dbReference>
<dbReference type="SMART" id="SM00481">
    <property type="entry name" value="POLIIIAc"/>
    <property type="match status" value="1"/>
</dbReference>
<evidence type="ECO:0000256" key="1">
    <source>
        <dbReference type="ARBA" id="ARBA00012417"/>
    </source>
</evidence>
<evidence type="ECO:0000313" key="10">
    <source>
        <dbReference type="Proteomes" id="UP001162741"/>
    </source>
</evidence>
<dbReference type="EMBL" id="CP107006">
    <property type="protein sequence ID" value="UYQ94696.1"/>
    <property type="molecule type" value="Genomic_DNA"/>
</dbReference>
<dbReference type="Pfam" id="PF02811">
    <property type="entry name" value="PHP"/>
    <property type="match status" value="1"/>
</dbReference>
<dbReference type="InterPro" id="IPR029460">
    <property type="entry name" value="DNAPol_HHH"/>
</dbReference>
<feature type="domain" description="Polymerase/histidinol phosphatase N-terminal" evidence="8">
    <location>
        <begin position="4"/>
        <end position="83"/>
    </location>
</feature>
<dbReference type="PANTHER" id="PTHR32294">
    <property type="entry name" value="DNA POLYMERASE III SUBUNIT ALPHA"/>
    <property type="match status" value="1"/>
</dbReference>
<keyword evidence="10" id="KW-1185">Reference proteome</keyword>
<dbReference type="EC" id="2.7.7.7" evidence="1"/>
<gene>
    <name evidence="9" type="primary">dnaE</name>
    <name evidence="9" type="ORF">MKQ68_06280</name>
</gene>
<dbReference type="GO" id="GO:0003887">
    <property type="term" value="F:DNA-directed DNA polymerase activity"/>
    <property type="evidence" value="ECO:0007669"/>
    <property type="project" value="UniProtKB-EC"/>
</dbReference>
<protein>
    <recommendedName>
        <fullName evidence="2">DNA polymerase III subunit alpha</fullName>
        <ecNumber evidence="1">2.7.7.7</ecNumber>
    </recommendedName>
</protein>
<dbReference type="Proteomes" id="UP001162741">
    <property type="component" value="Chromosome"/>
</dbReference>
<dbReference type="InterPro" id="IPR003141">
    <property type="entry name" value="Pol/His_phosphatase_N"/>
</dbReference>
<dbReference type="CDD" id="cd04485">
    <property type="entry name" value="DnaE_OBF"/>
    <property type="match status" value="1"/>
</dbReference>
<evidence type="ECO:0000256" key="3">
    <source>
        <dbReference type="ARBA" id="ARBA00022679"/>
    </source>
</evidence>
<reference evidence="9" key="1">
    <citation type="submission" date="2022-10" db="EMBL/GenBank/DDBJ databases">
        <title>Chitinophaga sp. nov., isolated from soil.</title>
        <authorList>
            <person name="Jeon C.O."/>
        </authorList>
    </citation>
    <scope>NUCLEOTIDE SEQUENCE</scope>
    <source>
        <strain evidence="9">R8</strain>
    </source>
</reference>
<dbReference type="InterPro" id="IPR011708">
    <property type="entry name" value="DNA_pol3_alpha_NTPase_dom"/>
</dbReference>
<dbReference type="InterPro" id="IPR004013">
    <property type="entry name" value="PHP_dom"/>
</dbReference>
<evidence type="ECO:0000313" key="9">
    <source>
        <dbReference type="EMBL" id="UYQ94696.1"/>
    </source>
</evidence>
<sequence>MKFSHLHVHTQYSLLDGAADIKSLYKKSIADGMPALAITDHGNMFGAFSFVAEAYNHKLNPEDPKDKRLKVKPIVGCEFYLVENRHKRAFTREEKDIRYHQVLLAKNDEGYRNLIKLCSLGYMEGLYGKYPRIDKELILQYHKGLIATTCCLGASVPKTILKKGEDEGEKEFKWWLDIFGEDFYVEMQRHGIPEQDKVNVLLEKWAHKYNVKIIASNDSHYVDKEDANAHDILLCINTGEKKATPTMKDFDDDVVMKNRRFAFYNDEFYFKNTAEMTKLFADIPAAIDNTNEIVDKVELLDLKRDILLPNFPIPPQFFTQDQYLRHLTMEGAHQRYTEMTAEIEERLNFELNVIENMGFAGYFLIVSDFIKAGRDLGVFIGPGRGSAAGSAVAYCIGITNIDPIKYNLLFERFLNPERKSMPDIDTDFDDEGRQKVIDYVVDKYGKNQVAQIITYGTMAAKMSIKDVARVLDLPLQDSNALAKLVPDKPGIQLDRIFNAPLEGDKSLQDKEGLMGEDIENVKKLRELIKGEDLQGEVLREACVLEGSVRNTGIHAAGIIIAPQDLSDLIPVSTAKDSDLLVTQFEGSIIESAGVIKMDFLGLKTLTIIKGALDLIKQNHGITISIDDIPLDDDKTYELYQKGETNGTFQFESPGMQKYLRELRPDRFDDLIAMNALYRPGPLEYIPLFIRRKHGLEETVYDLPEMEEYMRDTYGISVYQEQVMLLSQKLANFSKGDADVLRKAMGKKQKAVLDKMKKQFMDGCKTNGHDLKICDKIWTDWEAFASYAFNKSHSTCYAFVAYQTAYLKAHYPAEYMASVLNNANNLEKITFFMEECKRMGIDVLPPDVNESFKGFAVNSAGQIRFGLAGLKGVGEGAVENLLEERTKNGAYTSIWDMIKRVNQRAVNRKSLEAMAMAGAFDCFPELHRAQYFHKPEGDNSTGLEKIVKFGQQASAGSSGMGSLFGEMDMPDVVPPKMPPCDHWPLTIKLNNERDITGIYISGHPLDDYKFELKYYNMNTIQEVLDYQQFLQAPGEDKKGKERSFRLAIYVTMAQERISRNNKQFGIMAMEDYTGKFEFALWSEDYLRFINYMKAGICLFVNAAFKPRRFNENEYEFKVQSIQLLQEVKKTHTRQVALVTMPKFLTPEMVQFLTKNAAENPGKAELYVQLIDRDDNMSIRMHTVNKHIEMNDDLAHYLQKQPDIDVYIDTINK</sequence>
<dbReference type="Pfam" id="PF14579">
    <property type="entry name" value="HHH_6"/>
    <property type="match status" value="1"/>
</dbReference>
<comment type="catalytic activity">
    <reaction evidence="7">
        <text>DNA(n) + a 2'-deoxyribonucleoside 5'-triphosphate = DNA(n+1) + diphosphate</text>
        <dbReference type="Rhea" id="RHEA:22508"/>
        <dbReference type="Rhea" id="RHEA-COMP:17339"/>
        <dbReference type="Rhea" id="RHEA-COMP:17340"/>
        <dbReference type="ChEBI" id="CHEBI:33019"/>
        <dbReference type="ChEBI" id="CHEBI:61560"/>
        <dbReference type="ChEBI" id="CHEBI:173112"/>
        <dbReference type="EC" id="2.7.7.7"/>
    </reaction>
</comment>
<dbReference type="Pfam" id="PF17657">
    <property type="entry name" value="DNA_pol3_finger"/>
    <property type="match status" value="1"/>
</dbReference>
<evidence type="ECO:0000256" key="5">
    <source>
        <dbReference type="ARBA" id="ARBA00022705"/>
    </source>
</evidence>
<dbReference type="Gene3D" id="1.10.150.870">
    <property type="match status" value="1"/>
</dbReference>
<evidence type="ECO:0000256" key="2">
    <source>
        <dbReference type="ARBA" id="ARBA00019114"/>
    </source>
</evidence>
<dbReference type="InterPro" id="IPR016195">
    <property type="entry name" value="Pol/histidinol_Pase-like"/>
</dbReference>
<dbReference type="NCBIfam" id="NF004226">
    <property type="entry name" value="PRK05673.1"/>
    <property type="match status" value="1"/>
</dbReference>
<keyword evidence="4 9" id="KW-0548">Nucleotidyltransferase</keyword>
<dbReference type="SUPFAM" id="SSF89550">
    <property type="entry name" value="PHP domain-like"/>
    <property type="match status" value="1"/>
</dbReference>
<keyword evidence="6" id="KW-0239">DNA-directed DNA polymerase</keyword>
<evidence type="ECO:0000256" key="6">
    <source>
        <dbReference type="ARBA" id="ARBA00022932"/>
    </source>
</evidence>
<organism evidence="9 10">
    <name type="scientific">Chitinophaga horti</name>
    <dbReference type="NCBI Taxonomy" id="2920382"/>
    <lineage>
        <taxon>Bacteria</taxon>
        <taxon>Pseudomonadati</taxon>
        <taxon>Bacteroidota</taxon>
        <taxon>Chitinophagia</taxon>
        <taxon>Chitinophagales</taxon>
        <taxon>Chitinophagaceae</taxon>
        <taxon>Chitinophaga</taxon>
    </lineage>
</organism>
<dbReference type="Pfam" id="PF07733">
    <property type="entry name" value="DNA_pol3_alpha"/>
    <property type="match status" value="1"/>
</dbReference>
<accession>A0ABY6J5S0</accession>
<keyword evidence="5" id="KW-0235">DNA replication</keyword>
<dbReference type="Gene3D" id="3.20.20.140">
    <property type="entry name" value="Metal-dependent hydrolases"/>
    <property type="match status" value="1"/>
</dbReference>
<dbReference type="NCBIfam" id="TIGR00594">
    <property type="entry name" value="polc"/>
    <property type="match status" value="1"/>
</dbReference>
<keyword evidence="3 9" id="KW-0808">Transferase</keyword>
<dbReference type="RefSeq" id="WP_264282550.1">
    <property type="nucleotide sequence ID" value="NZ_CP107006.1"/>
</dbReference>
<dbReference type="InterPro" id="IPR040982">
    <property type="entry name" value="DNA_pol3_finger"/>
</dbReference>
<dbReference type="Gene3D" id="1.10.10.1600">
    <property type="entry name" value="Bacterial DNA polymerase III alpha subunit, thumb domain"/>
    <property type="match status" value="1"/>
</dbReference>
<evidence type="ECO:0000259" key="8">
    <source>
        <dbReference type="SMART" id="SM00481"/>
    </source>
</evidence>